<reference evidence="1" key="1">
    <citation type="submission" date="2020-11" db="EMBL/GenBank/DDBJ databases">
        <authorList>
            <person name="Tran Van P."/>
        </authorList>
    </citation>
    <scope>NUCLEOTIDE SEQUENCE</scope>
</reference>
<name>A0A7R9MBF2_9ACAR</name>
<evidence type="ECO:0000313" key="1">
    <source>
        <dbReference type="EMBL" id="CAD7657038.1"/>
    </source>
</evidence>
<gene>
    <name evidence="1" type="ORF">ONB1V03_LOCUS13672</name>
</gene>
<dbReference type="EMBL" id="OC927078">
    <property type="protein sequence ID" value="CAD7657038.1"/>
    <property type="molecule type" value="Genomic_DNA"/>
</dbReference>
<dbReference type="Proteomes" id="UP000728032">
    <property type="component" value="Unassembled WGS sequence"/>
</dbReference>
<dbReference type="AlphaFoldDB" id="A0A7R9MBF2"/>
<keyword evidence="2" id="KW-1185">Reference proteome</keyword>
<sequence length="19" mass="2276">MSRSFQEVTRIGLKSLFFE</sequence>
<accession>A0A7R9MBF2</accession>
<evidence type="ECO:0000313" key="2">
    <source>
        <dbReference type="Proteomes" id="UP000728032"/>
    </source>
</evidence>
<protein>
    <submittedName>
        <fullName evidence="1">Uncharacterized protein</fullName>
    </submittedName>
</protein>
<organism evidence="1">
    <name type="scientific">Oppiella nova</name>
    <dbReference type="NCBI Taxonomy" id="334625"/>
    <lineage>
        <taxon>Eukaryota</taxon>
        <taxon>Metazoa</taxon>
        <taxon>Ecdysozoa</taxon>
        <taxon>Arthropoda</taxon>
        <taxon>Chelicerata</taxon>
        <taxon>Arachnida</taxon>
        <taxon>Acari</taxon>
        <taxon>Acariformes</taxon>
        <taxon>Sarcoptiformes</taxon>
        <taxon>Oribatida</taxon>
        <taxon>Brachypylina</taxon>
        <taxon>Oppioidea</taxon>
        <taxon>Oppiidae</taxon>
        <taxon>Oppiella</taxon>
    </lineage>
</organism>
<proteinExistence type="predicted"/>
<dbReference type="EMBL" id="CAJPVJ010012253">
    <property type="protein sequence ID" value="CAG2174225.1"/>
    <property type="molecule type" value="Genomic_DNA"/>
</dbReference>